<keyword evidence="4" id="KW-0677">Repeat</keyword>
<keyword evidence="2" id="KW-0433">Leucine-rich repeat</keyword>
<keyword evidence="5 7" id="KW-1133">Transmembrane helix</keyword>
<organism evidence="8 9">
    <name type="scientific">Kingdonia uniflora</name>
    <dbReference type="NCBI Taxonomy" id="39325"/>
    <lineage>
        <taxon>Eukaryota</taxon>
        <taxon>Viridiplantae</taxon>
        <taxon>Streptophyta</taxon>
        <taxon>Embryophyta</taxon>
        <taxon>Tracheophyta</taxon>
        <taxon>Spermatophyta</taxon>
        <taxon>Magnoliopsida</taxon>
        <taxon>Ranunculales</taxon>
        <taxon>Circaeasteraceae</taxon>
        <taxon>Kingdonia</taxon>
    </lineage>
</organism>
<dbReference type="Proteomes" id="UP000541444">
    <property type="component" value="Unassembled WGS sequence"/>
</dbReference>
<dbReference type="AlphaFoldDB" id="A0A7J7L3U5"/>
<protein>
    <submittedName>
        <fullName evidence="8">Uncharacterized protein</fullName>
    </submittedName>
</protein>
<accession>A0A7J7L3U5</accession>
<dbReference type="EMBL" id="JACGCM010002659">
    <property type="protein sequence ID" value="KAF6137238.1"/>
    <property type="molecule type" value="Genomic_DNA"/>
</dbReference>
<keyword evidence="3 7" id="KW-0812">Transmembrane</keyword>
<name>A0A7J7L3U5_9MAGN</name>
<dbReference type="GO" id="GO:0016020">
    <property type="term" value="C:membrane"/>
    <property type="evidence" value="ECO:0007669"/>
    <property type="project" value="UniProtKB-SubCell"/>
</dbReference>
<dbReference type="InterPro" id="IPR032675">
    <property type="entry name" value="LRR_dom_sf"/>
</dbReference>
<evidence type="ECO:0000256" key="5">
    <source>
        <dbReference type="ARBA" id="ARBA00022989"/>
    </source>
</evidence>
<keyword evidence="6 7" id="KW-0472">Membrane</keyword>
<comment type="subcellular location">
    <subcellularLocation>
        <location evidence="1">Membrane</location>
    </subcellularLocation>
</comment>
<sequence>MDRGEKGRGGGRLERAFLILSKDVDLSDNQFSGLIPDTLASSTLQLVLLNDNKLEGQVPEKLYSIGVHGGAIDLSRNKGLCGVPSLPPCPLFWGKGSMSTGVKIAIGLSCMAILCILLVVIYVFCIRRGRNEYDFGLPQDLISMSAKRTRYQRQKSMMLLEMETQSGNRFPTTLNPL</sequence>
<gene>
    <name evidence="8" type="ORF">GIB67_036275</name>
</gene>
<evidence type="ECO:0000256" key="2">
    <source>
        <dbReference type="ARBA" id="ARBA00022614"/>
    </source>
</evidence>
<keyword evidence="9" id="KW-1185">Reference proteome</keyword>
<evidence type="ECO:0000256" key="3">
    <source>
        <dbReference type="ARBA" id="ARBA00022692"/>
    </source>
</evidence>
<evidence type="ECO:0000313" key="8">
    <source>
        <dbReference type="EMBL" id="KAF6137238.1"/>
    </source>
</evidence>
<dbReference type="InterPro" id="IPR051809">
    <property type="entry name" value="Plant_receptor-like_S/T_kinase"/>
</dbReference>
<comment type="caution">
    <text evidence="8">The sequence shown here is derived from an EMBL/GenBank/DDBJ whole genome shotgun (WGS) entry which is preliminary data.</text>
</comment>
<evidence type="ECO:0000313" key="9">
    <source>
        <dbReference type="Proteomes" id="UP000541444"/>
    </source>
</evidence>
<reference evidence="8 9" key="1">
    <citation type="journal article" date="2020" name="IScience">
        <title>Genome Sequencing of the Endangered Kingdonia uniflora (Circaeasteraceae, Ranunculales) Reveals Potential Mechanisms of Evolutionary Specialization.</title>
        <authorList>
            <person name="Sun Y."/>
            <person name="Deng T."/>
            <person name="Zhang A."/>
            <person name="Moore M.J."/>
            <person name="Landis J.B."/>
            <person name="Lin N."/>
            <person name="Zhang H."/>
            <person name="Zhang X."/>
            <person name="Huang J."/>
            <person name="Zhang X."/>
            <person name="Sun H."/>
            <person name="Wang H."/>
        </authorList>
    </citation>
    <scope>NUCLEOTIDE SEQUENCE [LARGE SCALE GENOMIC DNA]</scope>
    <source>
        <strain evidence="8">TB1705</strain>
        <tissue evidence="8">Leaf</tissue>
    </source>
</reference>
<dbReference type="PANTHER" id="PTHR27008:SF42">
    <property type="entry name" value="LEUCINE-RICH REPEAT PROTEIN KINASE FAMILY PROTEIN"/>
    <property type="match status" value="1"/>
</dbReference>
<dbReference type="OrthoDB" id="2018673at2759"/>
<dbReference type="PANTHER" id="PTHR27008">
    <property type="entry name" value="OS04G0122200 PROTEIN"/>
    <property type="match status" value="1"/>
</dbReference>
<evidence type="ECO:0000256" key="4">
    <source>
        <dbReference type="ARBA" id="ARBA00022737"/>
    </source>
</evidence>
<dbReference type="Gene3D" id="3.80.10.10">
    <property type="entry name" value="Ribonuclease Inhibitor"/>
    <property type="match status" value="1"/>
</dbReference>
<evidence type="ECO:0000256" key="1">
    <source>
        <dbReference type="ARBA" id="ARBA00004370"/>
    </source>
</evidence>
<proteinExistence type="predicted"/>
<evidence type="ECO:0000256" key="6">
    <source>
        <dbReference type="ARBA" id="ARBA00023136"/>
    </source>
</evidence>
<dbReference type="SUPFAM" id="SSF52058">
    <property type="entry name" value="L domain-like"/>
    <property type="match status" value="1"/>
</dbReference>
<evidence type="ECO:0000256" key="7">
    <source>
        <dbReference type="SAM" id="Phobius"/>
    </source>
</evidence>
<feature type="transmembrane region" description="Helical" evidence="7">
    <location>
        <begin position="104"/>
        <end position="125"/>
    </location>
</feature>